<name>A0A388TJ52_9BACT</name>
<comment type="caution">
    <text evidence="2">The sequence shown here is derived from an EMBL/GenBank/DDBJ whole genome shotgun (WGS) entry which is preliminary data.</text>
</comment>
<accession>A0A388TJ52</accession>
<dbReference type="Proteomes" id="UP000275925">
    <property type="component" value="Unassembled WGS sequence"/>
</dbReference>
<reference evidence="2 3" key="1">
    <citation type="journal article" date="2019" name="ISME J.">
        <title>Genome analyses of uncultured TG2/ZB3 bacteria in 'Margulisbacteria' specifically attached to ectosymbiotic spirochetes of protists in the termite gut.</title>
        <authorList>
            <person name="Utami Y.D."/>
            <person name="Kuwahara H."/>
            <person name="Igai K."/>
            <person name="Murakami T."/>
            <person name="Sugaya K."/>
            <person name="Morikawa T."/>
            <person name="Nagura Y."/>
            <person name="Yuki M."/>
            <person name="Deevong P."/>
            <person name="Inoue T."/>
            <person name="Kihara K."/>
            <person name="Lo N."/>
            <person name="Yamada A."/>
            <person name="Ohkuma M."/>
            <person name="Hongoh Y."/>
        </authorList>
    </citation>
    <scope>NUCLEOTIDE SEQUENCE [LARGE SCALE GENOMIC DNA]</scope>
    <source>
        <strain evidence="2">NkOx7-02</strain>
    </source>
</reference>
<proteinExistence type="predicted"/>
<dbReference type="InterPro" id="IPR025474">
    <property type="entry name" value="DUF4325"/>
</dbReference>
<gene>
    <name evidence="2" type="ORF">NO2_1006</name>
</gene>
<protein>
    <submittedName>
        <fullName evidence="2">Protein DUF4325</fullName>
    </submittedName>
</protein>
<dbReference type="AlphaFoldDB" id="A0A388TJ52"/>
<evidence type="ECO:0000313" key="2">
    <source>
        <dbReference type="EMBL" id="GBR76464.1"/>
    </source>
</evidence>
<sequence>MLSDLKPQEEIVIDFAGVDVLTPSWADEFITQIKEQYADNKLVFANDGNPTVKETLAII</sequence>
<feature type="domain" description="DUF4325" evidence="1">
    <location>
        <begin position="5"/>
        <end position="50"/>
    </location>
</feature>
<dbReference type="Pfam" id="PF14213">
    <property type="entry name" value="DUF4325"/>
    <property type="match status" value="1"/>
</dbReference>
<keyword evidence="3" id="KW-1185">Reference proteome</keyword>
<dbReference type="EMBL" id="BGZO01000028">
    <property type="protein sequence ID" value="GBR76464.1"/>
    <property type="molecule type" value="Genomic_DNA"/>
</dbReference>
<evidence type="ECO:0000313" key="3">
    <source>
        <dbReference type="Proteomes" id="UP000275925"/>
    </source>
</evidence>
<evidence type="ECO:0000259" key="1">
    <source>
        <dbReference type="Pfam" id="PF14213"/>
    </source>
</evidence>
<organism evidence="2 3">
    <name type="scientific">Candidatus Termititenax persephonae</name>
    <dbReference type="NCBI Taxonomy" id="2218525"/>
    <lineage>
        <taxon>Bacteria</taxon>
        <taxon>Bacillati</taxon>
        <taxon>Candidatus Margulisiibacteriota</taxon>
        <taxon>Candidatus Termititenacia</taxon>
        <taxon>Candidatus Termititenacales</taxon>
        <taxon>Candidatus Termititenacaceae</taxon>
        <taxon>Candidatus Termititenax</taxon>
    </lineage>
</organism>